<name>A0A6G0XZ86_APHCR</name>
<gene>
    <name evidence="2" type="ORF">FWK35_00026001</name>
</gene>
<dbReference type="PANTHER" id="PTHR46289:SF14">
    <property type="entry name" value="DUF4371 DOMAIN-CONTAINING PROTEIN"/>
    <property type="match status" value="1"/>
</dbReference>
<accession>A0A6G0XZ86</accession>
<comment type="caution">
    <text evidence="2">The sequence shown here is derived from an EMBL/GenBank/DDBJ whole genome shotgun (WGS) entry which is preliminary data.</text>
</comment>
<feature type="domain" description="HAT C-terminal dimerisation" evidence="1">
    <location>
        <begin position="143"/>
        <end position="211"/>
    </location>
</feature>
<dbReference type="AlphaFoldDB" id="A0A6G0XZ86"/>
<keyword evidence="3" id="KW-1185">Reference proteome</keyword>
<proteinExistence type="predicted"/>
<dbReference type="InterPro" id="IPR008906">
    <property type="entry name" value="HATC_C_dom"/>
</dbReference>
<dbReference type="InterPro" id="IPR012337">
    <property type="entry name" value="RNaseH-like_sf"/>
</dbReference>
<reference evidence="2 3" key="1">
    <citation type="submission" date="2019-08" db="EMBL/GenBank/DDBJ databases">
        <title>Whole genome of Aphis craccivora.</title>
        <authorList>
            <person name="Voronova N.V."/>
            <person name="Shulinski R.S."/>
            <person name="Bandarenka Y.V."/>
            <person name="Zhorov D.G."/>
            <person name="Warner D."/>
        </authorList>
    </citation>
    <scope>NUCLEOTIDE SEQUENCE [LARGE SCALE GENOMIC DNA]</scope>
    <source>
        <strain evidence="2">180601</strain>
        <tissue evidence="2">Whole Body</tissue>
    </source>
</reference>
<dbReference type="Pfam" id="PF05699">
    <property type="entry name" value="Dimer_Tnp_hAT"/>
    <property type="match status" value="1"/>
</dbReference>
<dbReference type="OrthoDB" id="8124016at2759"/>
<evidence type="ECO:0000313" key="3">
    <source>
        <dbReference type="Proteomes" id="UP000478052"/>
    </source>
</evidence>
<organism evidence="2 3">
    <name type="scientific">Aphis craccivora</name>
    <name type="common">Cowpea aphid</name>
    <dbReference type="NCBI Taxonomy" id="307492"/>
    <lineage>
        <taxon>Eukaryota</taxon>
        <taxon>Metazoa</taxon>
        <taxon>Ecdysozoa</taxon>
        <taxon>Arthropoda</taxon>
        <taxon>Hexapoda</taxon>
        <taxon>Insecta</taxon>
        <taxon>Pterygota</taxon>
        <taxon>Neoptera</taxon>
        <taxon>Paraneoptera</taxon>
        <taxon>Hemiptera</taxon>
        <taxon>Sternorrhyncha</taxon>
        <taxon>Aphidomorpha</taxon>
        <taxon>Aphidoidea</taxon>
        <taxon>Aphididae</taxon>
        <taxon>Aphidini</taxon>
        <taxon>Aphis</taxon>
        <taxon>Aphis</taxon>
    </lineage>
</organism>
<dbReference type="SUPFAM" id="SSF53098">
    <property type="entry name" value="Ribonuclease H-like"/>
    <property type="match status" value="1"/>
</dbReference>
<dbReference type="Proteomes" id="UP000478052">
    <property type="component" value="Unassembled WGS sequence"/>
</dbReference>
<evidence type="ECO:0000259" key="1">
    <source>
        <dbReference type="Pfam" id="PF05699"/>
    </source>
</evidence>
<dbReference type="GO" id="GO:0046983">
    <property type="term" value="F:protein dimerization activity"/>
    <property type="evidence" value="ECO:0007669"/>
    <property type="project" value="InterPro"/>
</dbReference>
<dbReference type="PANTHER" id="PTHR46289">
    <property type="entry name" value="52 KDA REPRESSOR OF THE INHIBITOR OF THE PROTEIN KINASE-LIKE PROTEIN-RELATED"/>
    <property type="match status" value="1"/>
</dbReference>
<dbReference type="InterPro" id="IPR052958">
    <property type="entry name" value="IFN-induced_PKR_regulator"/>
</dbReference>
<evidence type="ECO:0000313" key="2">
    <source>
        <dbReference type="EMBL" id="KAF0746262.1"/>
    </source>
</evidence>
<dbReference type="EMBL" id="VUJU01007278">
    <property type="protein sequence ID" value="KAF0746262.1"/>
    <property type="molecule type" value="Genomic_DNA"/>
</dbReference>
<protein>
    <recommendedName>
        <fullName evidence="1">HAT C-terminal dimerisation domain-containing protein</fullName>
    </recommendedName>
</protein>
<sequence length="236" mass="27411">MSGVKRKYMGGAEKLRIKINRKKETDQLRGFLDNFIVKKQRTTEIISSTASSEKAENKVLKRKVARKIDDNEESQFFSETKYDEIRINVFYPILDDLLGEIDNRFLDSTLEVITSVDLDPEVKILASIKDIPIGTCTHTIYKWLDWLMDSNRKNIFTNFYEVITKFVVIPVTSCGCERAFSKLSIVKSKLRSTMSQERLESLLFLFVEQEMTKSVDFNSVIEEFKVLSPVQRRLPL</sequence>